<keyword evidence="4" id="KW-0067">ATP-binding</keyword>
<dbReference type="RefSeq" id="WP_184944389.1">
    <property type="nucleotide sequence ID" value="NZ_BAAAWZ010000001.1"/>
</dbReference>
<evidence type="ECO:0000259" key="6">
    <source>
        <dbReference type="PROSITE" id="PS50011"/>
    </source>
</evidence>
<dbReference type="InterPro" id="IPR000719">
    <property type="entry name" value="Prot_kinase_dom"/>
</dbReference>
<organism evidence="7 8">
    <name type="scientific">Planomonospora venezuelensis</name>
    <dbReference type="NCBI Taxonomy" id="1999"/>
    <lineage>
        <taxon>Bacteria</taxon>
        <taxon>Bacillati</taxon>
        <taxon>Actinomycetota</taxon>
        <taxon>Actinomycetes</taxon>
        <taxon>Streptosporangiales</taxon>
        <taxon>Streptosporangiaceae</taxon>
        <taxon>Planomonospora</taxon>
    </lineage>
</organism>
<dbReference type="Gene3D" id="1.10.510.10">
    <property type="entry name" value="Transferase(Phosphotransferase) domain 1"/>
    <property type="match status" value="1"/>
</dbReference>
<feature type="domain" description="Protein kinase" evidence="6">
    <location>
        <begin position="18"/>
        <end position="271"/>
    </location>
</feature>
<dbReference type="GO" id="GO:0004674">
    <property type="term" value="F:protein serine/threonine kinase activity"/>
    <property type="evidence" value="ECO:0007669"/>
    <property type="project" value="TreeGrafter"/>
</dbReference>
<evidence type="ECO:0000313" key="8">
    <source>
        <dbReference type="Proteomes" id="UP000562352"/>
    </source>
</evidence>
<dbReference type="CDD" id="cd13690">
    <property type="entry name" value="PBP2_GluB"/>
    <property type="match status" value="1"/>
</dbReference>
<dbReference type="Gene3D" id="3.40.190.10">
    <property type="entry name" value="Periplasmic binding protein-like II"/>
    <property type="match status" value="2"/>
</dbReference>
<dbReference type="PANTHER" id="PTHR43289:SF34">
    <property type="entry name" value="SERINE_THREONINE-PROTEIN KINASE YBDM-RELATED"/>
    <property type="match status" value="1"/>
</dbReference>
<sequence length="603" mass="64025">MPEIEPLRPGDPPRLGDYELKGRLGEGGQGVVYLGESEKGERAAVKLLHVRFTGMAHARSRFARELAAARRVEAFCTARVLDADLDGETPYIASELIDGPSLREVVERDGPLSGKELERLAIGTATALTTIHHAGIAHRDFKPDNVLLTADGPRVVDFGIAKIIDESGTITTRAVGTPAYMAPEQIAGEEVGCPADVFAWGSTMVFTATGKAPFAMETIVATLNRVVNHRPDLDALPEGLRPVVAACLHKDQARRPTAGEVLRRLLGHPAQDAEVSDEVLAEGVQAATADLTRPGPPARRRRPALAGGIAAAGLAAAFALVQLGPTFGDGATASPTPAPSTSPSPTPAVPTGSDLLDRIRETGKLRVGYRSGLPKIALGDPPEGFEIDVARRVAEELDVPEGGLTFVPVGYGDRESKLENGRVDLVIATFSINRASAAQVSFAGPYYLAHRDILVRAGSGITRAGHLRGRKVCVPAGSSAAVALRDDGIDFRTVDEDAAGNRFDSSQCAAKVADGSADAMVGDDLVIAGFGARQRDLRIVGARLTDERYGVALRQGDPVACRRINDIITAMYDDGTVRARLARHFGAVDFRYETKRPRQESCR</sequence>
<proteinExistence type="predicted"/>
<dbReference type="CDD" id="cd14014">
    <property type="entry name" value="STKc_PknB_like"/>
    <property type="match status" value="1"/>
</dbReference>
<feature type="region of interest" description="Disordered" evidence="5">
    <location>
        <begin position="330"/>
        <end position="353"/>
    </location>
</feature>
<keyword evidence="3" id="KW-0418">Kinase</keyword>
<dbReference type="InterPro" id="IPR001638">
    <property type="entry name" value="Solute-binding_3/MltF_N"/>
</dbReference>
<evidence type="ECO:0000256" key="1">
    <source>
        <dbReference type="ARBA" id="ARBA00022679"/>
    </source>
</evidence>
<accession>A0A841D3E7</accession>
<evidence type="ECO:0000313" key="7">
    <source>
        <dbReference type="EMBL" id="MBB5965192.1"/>
    </source>
</evidence>
<keyword evidence="8" id="KW-1185">Reference proteome</keyword>
<dbReference type="GO" id="GO:0005524">
    <property type="term" value="F:ATP binding"/>
    <property type="evidence" value="ECO:0007669"/>
    <property type="project" value="UniProtKB-KW"/>
</dbReference>
<dbReference type="Pfam" id="PF00069">
    <property type="entry name" value="Pkinase"/>
    <property type="match status" value="1"/>
</dbReference>
<dbReference type="InterPro" id="IPR011009">
    <property type="entry name" value="Kinase-like_dom_sf"/>
</dbReference>
<feature type="compositionally biased region" description="Pro residues" evidence="5">
    <location>
        <begin position="336"/>
        <end position="348"/>
    </location>
</feature>
<dbReference type="SUPFAM" id="SSF53850">
    <property type="entry name" value="Periplasmic binding protein-like II"/>
    <property type="match status" value="1"/>
</dbReference>
<dbReference type="SMART" id="SM00062">
    <property type="entry name" value="PBPb"/>
    <property type="match status" value="1"/>
</dbReference>
<dbReference type="Pfam" id="PF00497">
    <property type="entry name" value="SBP_bac_3"/>
    <property type="match status" value="1"/>
</dbReference>
<comment type="caution">
    <text evidence="7">The sequence shown here is derived from an EMBL/GenBank/DDBJ whole genome shotgun (WGS) entry which is preliminary data.</text>
</comment>
<dbReference type="PROSITE" id="PS00108">
    <property type="entry name" value="PROTEIN_KINASE_ST"/>
    <property type="match status" value="1"/>
</dbReference>
<dbReference type="AlphaFoldDB" id="A0A841D3E7"/>
<gene>
    <name evidence="7" type="ORF">FHS22_004478</name>
</gene>
<dbReference type="InterPro" id="IPR008271">
    <property type="entry name" value="Ser/Thr_kinase_AS"/>
</dbReference>
<protein>
    <submittedName>
        <fullName evidence="7">ABC-type amino acid transport substrate-binding protein</fullName>
    </submittedName>
</protein>
<dbReference type="PANTHER" id="PTHR43289">
    <property type="entry name" value="MITOGEN-ACTIVATED PROTEIN KINASE KINASE KINASE 20-RELATED"/>
    <property type="match status" value="1"/>
</dbReference>
<name>A0A841D3E7_PLAVE</name>
<reference evidence="7 8" key="1">
    <citation type="submission" date="2020-08" db="EMBL/GenBank/DDBJ databases">
        <title>Genomic Encyclopedia of Type Strains, Phase III (KMG-III): the genomes of soil and plant-associated and newly described type strains.</title>
        <authorList>
            <person name="Whitman W."/>
        </authorList>
    </citation>
    <scope>NUCLEOTIDE SEQUENCE [LARGE SCALE GENOMIC DNA]</scope>
    <source>
        <strain evidence="7 8">CECT 3303</strain>
    </source>
</reference>
<evidence type="ECO:0000256" key="3">
    <source>
        <dbReference type="ARBA" id="ARBA00022777"/>
    </source>
</evidence>
<dbReference type="PROSITE" id="PS50011">
    <property type="entry name" value="PROTEIN_KINASE_DOM"/>
    <property type="match status" value="1"/>
</dbReference>
<evidence type="ECO:0000256" key="2">
    <source>
        <dbReference type="ARBA" id="ARBA00022741"/>
    </source>
</evidence>
<evidence type="ECO:0000256" key="4">
    <source>
        <dbReference type="ARBA" id="ARBA00022840"/>
    </source>
</evidence>
<dbReference type="Gene3D" id="3.30.200.20">
    <property type="entry name" value="Phosphorylase Kinase, domain 1"/>
    <property type="match status" value="1"/>
</dbReference>
<dbReference type="Proteomes" id="UP000562352">
    <property type="component" value="Unassembled WGS sequence"/>
</dbReference>
<evidence type="ECO:0000256" key="5">
    <source>
        <dbReference type="SAM" id="MobiDB-lite"/>
    </source>
</evidence>
<dbReference type="SUPFAM" id="SSF56112">
    <property type="entry name" value="Protein kinase-like (PK-like)"/>
    <property type="match status" value="1"/>
</dbReference>
<keyword evidence="1" id="KW-0808">Transferase</keyword>
<dbReference type="EMBL" id="JACHJJ010000015">
    <property type="protein sequence ID" value="MBB5965192.1"/>
    <property type="molecule type" value="Genomic_DNA"/>
</dbReference>
<keyword evidence="2" id="KW-0547">Nucleotide-binding</keyword>